<evidence type="ECO:0000256" key="3">
    <source>
        <dbReference type="ARBA" id="ARBA00022692"/>
    </source>
</evidence>
<keyword evidence="8" id="KW-0675">Receptor</keyword>
<dbReference type="Gene3D" id="3.80.10.10">
    <property type="entry name" value="Ribonuclease Inhibitor"/>
    <property type="match status" value="1"/>
</dbReference>
<name>A0A7I8IJG0_SPIIN</name>
<keyword evidence="12" id="KW-1185">Reference proteome</keyword>
<evidence type="ECO:0000256" key="5">
    <source>
        <dbReference type="ARBA" id="ARBA00022737"/>
    </source>
</evidence>
<sequence>MSSRGVFILLWAVFLPMAAGAVQDSSDSAAAGMAEGELQGLFEVMAALLEDSSWAELHPHPCTDTPWPGIQCELSQAGKESELYLHVTRLHIGPDVAAPPCRGGAVFPAAALLQLPYLKSLSLIGCFIETPVSPLVNLSAALFTTSSVLEQLVMKSNPGLSGEIPGTIVLLSRLRVLTLSQSRLHGAIPRELGGGGLSKLEELDLSYNQLSGRIPEDMSGLASLSILDLSWNSLKGPLPPSFGKLAALQKMDLSSNLLSGSIPREMSSLNRLLLLDLSANSLSGTIPATFKALNGSLEYLLLEGNPLNGVIPATLGELRKLALGLLPSLRQLNLSHNELSGEVPFVEQFVARLGARLDVRGNRGLCTDPAAFRRNIYLMGSIGPPCTYASAAASARPGSGIAAGW</sequence>
<evidence type="ECO:0000256" key="8">
    <source>
        <dbReference type="ARBA" id="ARBA00023170"/>
    </source>
</evidence>
<dbReference type="Pfam" id="PF00560">
    <property type="entry name" value="LRR_1"/>
    <property type="match status" value="4"/>
</dbReference>
<keyword evidence="9" id="KW-0325">Glycoprotein</keyword>
<proteinExistence type="predicted"/>
<evidence type="ECO:0000256" key="1">
    <source>
        <dbReference type="ARBA" id="ARBA00004167"/>
    </source>
</evidence>
<comment type="subcellular location">
    <subcellularLocation>
        <location evidence="1">Membrane</location>
        <topology evidence="1">Single-pass membrane protein</topology>
    </subcellularLocation>
</comment>
<dbReference type="Proteomes" id="UP001189122">
    <property type="component" value="Unassembled WGS sequence"/>
</dbReference>
<keyword evidence="7" id="KW-0472">Membrane</keyword>
<feature type="chain" id="PRO_5029819181" evidence="10">
    <location>
        <begin position="22"/>
        <end position="405"/>
    </location>
</feature>
<dbReference type="InterPro" id="IPR003591">
    <property type="entry name" value="Leu-rich_rpt_typical-subtyp"/>
</dbReference>
<dbReference type="GO" id="GO:0016020">
    <property type="term" value="C:membrane"/>
    <property type="evidence" value="ECO:0007669"/>
    <property type="project" value="UniProtKB-SubCell"/>
</dbReference>
<keyword evidence="4 10" id="KW-0732">Signal</keyword>
<evidence type="ECO:0000256" key="10">
    <source>
        <dbReference type="SAM" id="SignalP"/>
    </source>
</evidence>
<keyword evidence="5" id="KW-0677">Repeat</keyword>
<dbReference type="SMART" id="SM00369">
    <property type="entry name" value="LRR_TYP"/>
    <property type="match status" value="5"/>
</dbReference>
<dbReference type="Pfam" id="PF13855">
    <property type="entry name" value="LRR_8"/>
    <property type="match status" value="1"/>
</dbReference>
<dbReference type="InterPro" id="IPR001611">
    <property type="entry name" value="Leu-rich_rpt"/>
</dbReference>
<evidence type="ECO:0000256" key="4">
    <source>
        <dbReference type="ARBA" id="ARBA00022729"/>
    </source>
</evidence>
<protein>
    <submittedName>
        <fullName evidence="11">Uncharacterized protein</fullName>
    </submittedName>
</protein>
<accession>A0A7I8IJG0</accession>
<evidence type="ECO:0000256" key="7">
    <source>
        <dbReference type="ARBA" id="ARBA00023136"/>
    </source>
</evidence>
<gene>
    <name evidence="11" type="ORF">SI7747_04004350</name>
</gene>
<organism evidence="11">
    <name type="scientific">Spirodela intermedia</name>
    <name type="common">Intermediate duckweed</name>
    <dbReference type="NCBI Taxonomy" id="51605"/>
    <lineage>
        <taxon>Eukaryota</taxon>
        <taxon>Viridiplantae</taxon>
        <taxon>Streptophyta</taxon>
        <taxon>Embryophyta</taxon>
        <taxon>Tracheophyta</taxon>
        <taxon>Spermatophyta</taxon>
        <taxon>Magnoliopsida</taxon>
        <taxon>Liliopsida</taxon>
        <taxon>Araceae</taxon>
        <taxon>Lemnoideae</taxon>
        <taxon>Spirodela</taxon>
    </lineage>
</organism>
<dbReference type="AlphaFoldDB" id="A0A7I8IJG0"/>
<keyword evidence="3" id="KW-0812">Transmembrane</keyword>
<evidence type="ECO:0000313" key="12">
    <source>
        <dbReference type="Proteomes" id="UP001189122"/>
    </source>
</evidence>
<dbReference type="EMBL" id="LR743591">
    <property type="protein sequence ID" value="CAA2618183.1"/>
    <property type="molecule type" value="Genomic_DNA"/>
</dbReference>
<dbReference type="PANTHER" id="PTHR27000:SF679">
    <property type="entry name" value="OS01G0170300 PROTEIN"/>
    <property type="match status" value="1"/>
</dbReference>
<feature type="signal peptide" evidence="10">
    <location>
        <begin position="1"/>
        <end position="21"/>
    </location>
</feature>
<evidence type="ECO:0000256" key="9">
    <source>
        <dbReference type="ARBA" id="ARBA00023180"/>
    </source>
</evidence>
<dbReference type="PANTHER" id="PTHR27000">
    <property type="entry name" value="LEUCINE-RICH REPEAT RECEPTOR-LIKE PROTEIN KINASE FAMILY PROTEIN-RELATED"/>
    <property type="match status" value="1"/>
</dbReference>
<evidence type="ECO:0000256" key="2">
    <source>
        <dbReference type="ARBA" id="ARBA00022614"/>
    </source>
</evidence>
<dbReference type="InterPro" id="IPR032675">
    <property type="entry name" value="LRR_dom_sf"/>
</dbReference>
<dbReference type="EMBL" id="CACRZD030000004">
    <property type="protein sequence ID" value="CAA6657900.1"/>
    <property type="molecule type" value="Genomic_DNA"/>
</dbReference>
<dbReference type="SUPFAM" id="SSF52058">
    <property type="entry name" value="L domain-like"/>
    <property type="match status" value="1"/>
</dbReference>
<keyword evidence="2" id="KW-0433">Leucine-rich repeat</keyword>
<reference evidence="11 12" key="1">
    <citation type="submission" date="2019-12" db="EMBL/GenBank/DDBJ databases">
        <authorList>
            <person name="Scholz U."/>
            <person name="Mascher M."/>
            <person name="Fiebig A."/>
        </authorList>
    </citation>
    <scope>NUCLEOTIDE SEQUENCE</scope>
</reference>
<dbReference type="FunFam" id="3.80.10.10:FF:000041">
    <property type="entry name" value="LRR receptor-like serine/threonine-protein kinase ERECTA"/>
    <property type="match status" value="2"/>
</dbReference>
<dbReference type="PRINTS" id="PR00019">
    <property type="entry name" value="LEURICHRPT"/>
</dbReference>
<keyword evidence="6" id="KW-1133">Transmembrane helix</keyword>
<evidence type="ECO:0000256" key="6">
    <source>
        <dbReference type="ARBA" id="ARBA00022989"/>
    </source>
</evidence>
<evidence type="ECO:0000313" key="11">
    <source>
        <dbReference type="EMBL" id="CAA2618183.1"/>
    </source>
</evidence>